<dbReference type="GO" id="GO:0007096">
    <property type="term" value="P:regulation of exit from mitosis"/>
    <property type="evidence" value="ECO:0007669"/>
    <property type="project" value="TreeGrafter"/>
</dbReference>
<feature type="transmembrane region" description="Helical" evidence="8">
    <location>
        <begin position="207"/>
        <end position="229"/>
    </location>
</feature>
<dbReference type="EMBL" id="KV454485">
    <property type="protein sequence ID" value="ODV59589.1"/>
    <property type="molecule type" value="Genomic_DNA"/>
</dbReference>
<dbReference type="GO" id="GO:0031965">
    <property type="term" value="C:nuclear membrane"/>
    <property type="evidence" value="ECO:0007669"/>
    <property type="project" value="UniProtKB-SubCell"/>
</dbReference>
<proteinExistence type="inferred from homology"/>
<dbReference type="AlphaFoldDB" id="A0A1D2VDB4"/>
<keyword evidence="6 8" id="KW-0472">Membrane</keyword>
<name>A0A1D2VDB4_9ASCO</name>
<keyword evidence="10" id="KW-1185">Reference proteome</keyword>
<evidence type="ECO:0000256" key="8">
    <source>
        <dbReference type="SAM" id="Phobius"/>
    </source>
</evidence>
<comment type="subcellular location">
    <subcellularLocation>
        <location evidence="1">Nucleus membrane</location>
        <topology evidence="1">Multi-pass membrane protein</topology>
    </subcellularLocation>
</comment>
<feature type="transmembrane region" description="Helical" evidence="8">
    <location>
        <begin position="136"/>
        <end position="160"/>
    </location>
</feature>
<keyword evidence="4 8" id="KW-0812">Transmembrane</keyword>
<evidence type="ECO:0000313" key="9">
    <source>
        <dbReference type="EMBL" id="ODV59589.1"/>
    </source>
</evidence>
<comment type="function">
    <text evidence="7">Member of a perinuclear network that controls recombination at multiple loci to maintain genome stability. Required for rDNA repeat stability.</text>
</comment>
<evidence type="ECO:0000256" key="2">
    <source>
        <dbReference type="ARBA" id="ARBA00007900"/>
    </source>
</evidence>
<dbReference type="Pfam" id="PF10332">
    <property type="entry name" value="DUF2418"/>
    <property type="match status" value="1"/>
</dbReference>
<evidence type="ECO:0000256" key="6">
    <source>
        <dbReference type="ARBA" id="ARBA00023136"/>
    </source>
</evidence>
<evidence type="ECO:0000313" key="10">
    <source>
        <dbReference type="Proteomes" id="UP000095038"/>
    </source>
</evidence>
<dbReference type="RefSeq" id="XP_020045896.1">
    <property type="nucleotide sequence ID" value="XM_020189235.1"/>
</dbReference>
<evidence type="ECO:0000256" key="1">
    <source>
        <dbReference type="ARBA" id="ARBA00004232"/>
    </source>
</evidence>
<feature type="transmembrane region" description="Helical" evidence="8">
    <location>
        <begin position="235"/>
        <end position="259"/>
    </location>
</feature>
<dbReference type="PANTHER" id="PTHR28293">
    <property type="entry name" value="NUCLEAR RIM PROTEIN 1"/>
    <property type="match status" value="1"/>
</dbReference>
<dbReference type="GeneID" id="30962871"/>
<dbReference type="InterPro" id="IPR018819">
    <property type="entry name" value="Nur1/Mug154"/>
</dbReference>
<organism evidence="9 10">
    <name type="scientific">Ascoidea rubescens DSM 1968</name>
    <dbReference type="NCBI Taxonomy" id="1344418"/>
    <lineage>
        <taxon>Eukaryota</taxon>
        <taxon>Fungi</taxon>
        <taxon>Dikarya</taxon>
        <taxon>Ascomycota</taxon>
        <taxon>Saccharomycotina</taxon>
        <taxon>Saccharomycetes</taxon>
        <taxon>Ascoideaceae</taxon>
        <taxon>Ascoidea</taxon>
    </lineage>
</organism>
<accession>A0A1D2VDB4</accession>
<reference evidence="10" key="1">
    <citation type="submission" date="2016-05" db="EMBL/GenBank/DDBJ databases">
        <title>Comparative genomics of biotechnologically important yeasts.</title>
        <authorList>
            <consortium name="DOE Joint Genome Institute"/>
            <person name="Riley R."/>
            <person name="Haridas S."/>
            <person name="Wolfe K.H."/>
            <person name="Lopes M.R."/>
            <person name="Hittinger C.T."/>
            <person name="Goker M."/>
            <person name="Salamov A."/>
            <person name="Wisecaver J."/>
            <person name="Long T.M."/>
            <person name="Aerts A.L."/>
            <person name="Barry K."/>
            <person name="Choi C."/>
            <person name="Clum A."/>
            <person name="Coughlan A.Y."/>
            <person name="Deshpande S."/>
            <person name="Douglass A.P."/>
            <person name="Hanson S.J."/>
            <person name="Klenk H.-P."/>
            <person name="Labutti K."/>
            <person name="Lapidus A."/>
            <person name="Lindquist E."/>
            <person name="Lipzen A."/>
            <person name="Meier-Kolthoff J.P."/>
            <person name="Ohm R.A."/>
            <person name="Otillar R.P."/>
            <person name="Pangilinan J."/>
            <person name="Peng Y."/>
            <person name="Rokas A."/>
            <person name="Rosa C.A."/>
            <person name="Scheuner C."/>
            <person name="Sibirny A.A."/>
            <person name="Slot J.C."/>
            <person name="Stielow J.B."/>
            <person name="Sun H."/>
            <person name="Kurtzman C.P."/>
            <person name="Blackwell M."/>
            <person name="Grigoriev I.V."/>
            <person name="Jeffries T.W."/>
        </authorList>
    </citation>
    <scope>NUCLEOTIDE SEQUENCE [LARGE SCALE GENOMIC DNA]</scope>
    <source>
        <strain evidence="10">DSM 1968</strain>
    </source>
</reference>
<dbReference type="GO" id="GO:0043007">
    <property type="term" value="P:maintenance of rDNA"/>
    <property type="evidence" value="ECO:0007669"/>
    <property type="project" value="TreeGrafter"/>
</dbReference>
<protein>
    <recommendedName>
        <fullName evidence="3">Nuclear rim protein 1</fullName>
    </recommendedName>
</protein>
<dbReference type="PANTHER" id="PTHR28293:SF1">
    <property type="entry name" value="NUCLEAR RIM PROTEIN 1"/>
    <property type="match status" value="1"/>
</dbReference>
<evidence type="ECO:0000256" key="3">
    <source>
        <dbReference type="ARBA" id="ARBA00018310"/>
    </source>
</evidence>
<evidence type="ECO:0000256" key="7">
    <source>
        <dbReference type="ARBA" id="ARBA00024979"/>
    </source>
</evidence>
<keyword evidence="5 8" id="KW-1133">Transmembrane helix</keyword>
<sequence>MNFFQSRSNQQKNKKKIIRKQSIFVRIKNYPFDLYLQLNEKLSLIDLEYYVDNYLKSVCIFLNTLFFFCRIYQIYNSNDGQQLSGNLSSNNYQYSDLFSKNSKHLDDFNDLSLLNINTFFQSYNDNYPLLHKLNKYFLWLSNLIITLIILISISNTYFLFNQSNKLYTLLTRNPSSKPSNINTPSLQFNSLTNNWQLKIWNPLKYQLILFSLFSPINCFYLLNLSSISWSVLLKAILQLSLIDYLLYYLIFNKFLILILDKQFLFSEILKEYDIKFVHPNLNKFKREVSIDATNGPNSKDDIKISASRYNNIINTNSNFNI</sequence>
<gene>
    <name evidence="9" type="ORF">ASCRUDRAFT_14632</name>
</gene>
<evidence type="ECO:0000256" key="4">
    <source>
        <dbReference type="ARBA" id="ARBA00022692"/>
    </source>
</evidence>
<dbReference type="FunCoup" id="A0A1D2VDB4">
    <property type="interactions" value="24"/>
</dbReference>
<dbReference type="InParanoid" id="A0A1D2VDB4"/>
<evidence type="ECO:0000256" key="5">
    <source>
        <dbReference type="ARBA" id="ARBA00022989"/>
    </source>
</evidence>
<comment type="similarity">
    <text evidence="2">Belongs to the NUR1 family.</text>
</comment>
<dbReference type="STRING" id="1344418.A0A1D2VDB4"/>
<dbReference type="Proteomes" id="UP000095038">
    <property type="component" value="Unassembled WGS sequence"/>
</dbReference>
<dbReference type="OrthoDB" id="3363151at2759"/>